<comment type="caution">
    <text evidence="2">The sequence shown here is derived from an EMBL/GenBank/DDBJ whole genome shotgun (WGS) entry which is preliminary data.</text>
</comment>
<organism evidence="2 3">
    <name type="scientific">Caerostris extrusa</name>
    <name type="common">Bark spider</name>
    <name type="synonym">Caerostris bankana</name>
    <dbReference type="NCBI Taxonomy" id="172846"/>
    <lineage>
        <taxon>Eukaryota</taxon>
        <taxon>Metazoa</taxon>
        <taxon>Ecdysozoa</taxon>
        <taxon>Arthropoda</taxon>
        <taxon>Chelicerata</taxon>
        <taxon>Arachnida</taxon>
        <taxon>Araneae</taxon>
        <taxon>Araneomorphae</taxon>
        <taxon>Entelegynae</taxon>
        <taxon>Araneoidea</taxon>
        <taxon>Araneidae</taxon>
        <taxon>Caerostris</taxon>
    </lineage>
</organism>
<accession>A0AAV4T529</accession>
<keyword evidence="3" id="KW-1185">Reference proteome</keyword>
<dbReference type="EMBL" id="BPLR01010632">
    <property type="protein sequence ID" value="GIY40582.1"/>
    <property type="molecule type" value="Genomic_DNA"/>
</dbReference>
<evidence type="ECO:0000256" key="1">
    <source>
        <dbReference type="SAM" id="MobiDB-lite"/>
    </source>
</evidence>
<sequence>MLRVITNGVEADSLCILKQSVGGVFFFFFPRETGKIRNPPIMRKEDTNKKSSPENHLINISRESADDFWFVRHPPPKEGNGVQQPGEKRERNF</sequence>
<evidence type="ECO:0000313" key="3">
    <source>
        <dbReference type="Proteomes" id="UP001054945"/>
    </source>
</evidence>
<evidence type="ECO:0008006" key="4">
    <source>
        <dbReference type="Google" id="ProtNLM"/>
    </source>
</evidence>
<gene>
    <name evidence="2" type="ORF">CEXT_732011</name>
</gene>
<feature type="region of interest" description="Disordered" evidence="1">
    <location>
        <begin position="71"/>
        <end position="93"/>
    </location>
</feature>
<dbReference type="AlphaFoldDB" id="A0AAV4T529"/>
<reference evidence="2 3" key="1">
    <citation type="submission" date="2021-06" db="EMBL/GenBank/DDBJ databases">
        <title>Caerostris extrusa draft genome.</title>
        <authorList>
            <person name="Kono N."/>
            <person name="Arakawa K."/>
        </authorList>
    </citation>
    <scope>NUCLEOTIDE SEQUENCE [LARGE SCALE GENOMIC DNA]</scope>
</reference>
<proteinExistence type="predicted"/>
<evidence type="ECO:0000313" key="2">
    <source>
        <dbReference type="EMBL" id="GIY40582.1"/>
    </source>
</evidence>
<dbReference type="Proteomes" id="UP001054945">
    <property type="component" value="Unassembled WGS sequence"/>
</dbReference>
<name>A0AAV4T529_CAEEX</name>
<protein>
    <recommendedName>
        <fullName evidence="4">Ycf15</fullName>
    </recommendedName>
</protein>